<comment type="caution">
    <text evidence="3">The sequence shown here is derived from an EMBL/GenBank/DDBJ whole genome shotgun (WGS) entry which is preliminary data.</text>
</comment>
<evidence type="ECO:0000313" key="3">
    <source>
        <dbReference type="EMBL" id="KAJ7078576.1"/>
    </source>
</evidence>
<keyword evidence="4" id="KW-1185">Reference proteome</keyword>
<gene>
    <name evidence="2" type="ORF">B0H15DRAFT_954471</name>
    <name evidence="3" type="ORF">B0H15DRAFT_954475</name>
</gene>
<evidence type="ECO:0000313" key="2">
    <source>
        <dbReference type="EMBL" id="KAJ7078573.1"/>
    </source>
</evidence>
<dbReference type="Proteomes" id="UP001222325">
    <property type="component" value="Unassembled WGS sequence"/>
</dbReference>
<reference evidence="3" key="1">
    <citation type="submission" date="2023-03" db="EMBL/GenBank/DDBJ databases">
        <title>Massive genome expansion in bonnet fungi (Mycena s.s.) driven by repeated elements and novel gene families across ecological guilds.</title>
        <authorList>
            <consortium name="Lawrence Berkeley National Laboratory"/>
            <person name="Harder C.B."/>
            <person name="Miyauchi S."/>
            <person name="Viragh M."/>
            <person name="Kuo A."/>
            <person name="Thoen E."/>
            <person name="Andreopoulos B."/>
            <person name="Lu D."/>
            <person name="Skrede I."/>
            <person name="Drula E."/>
            <person name="Henrissat B."/>
            <person name="Morin E."/>
            <person name="Kohler A."/>
            <person name="Barry K."/>
            <person name="LaButti K."/>
            <person name="Morin E."/>
            <person name="Salamov A."/>
            <person name="Lipzen A."/>
            <person name="Mereny Z."/>
            <person name="Hegedus B."/>
            <person name="Baldrian P."/>
            <person name="Stursova M."/>
            <person name="Weitz H."/>
            <person name="Taylor A."/>
            <person name="Grigoriev I.V."/>
            <person name="Nagy L.G."/>
            <person name="Martin F."/>
            <person name="Kauserud H."/>
        </authorList>
    </citation>
    <scope>NUCLEOTIDE SEQUENCE</scope>
    <source>
        <strain evidence="3">CBHHK173m</strain>
    </source>
</reference>
<dbReference type="EMBL" id="JARJCN010000065">
    <property type="protein sequence ID" value="KAJ7078573.1"/>
    <property type="molecule type" value="Genomic_DNA"/>
</dbReference>
<evidence type="ECO:0000256" key="1">
    <source>
        <dbReference type="SAM" id="MobiDB-lite"/>
    </source>
</evidence>
<feature type="region of interest" description="Disordered" evidence="1">
    <location>
        <begin position="237"/>
        <end position="258"/>
    </location>
</feature>
<feature type="compositionally biased region" description="Low complexity" evidence="1">
    <location>
        <begin position="104"/>
        <end position="127"/>
    </location>
</feature>
<name>A0AAD6TV78_9AGAR</name>
<dbReference type="AlphaFoldDB" id="A0AAD6TV78"/>
<feature type="region of interest" description="Disordered" evidence="1">
    <location>
        <begin position="91"/>
        <end position="127"/>
    </location>
</feature>
<protein>
    <submittedName>
        <fullName evidence="3">Uncharacterized protein</fullName>
    </submittedName>
</protein>
<evidence type="ECO:0000313" key="4">
    <source>
        <dbReference type="Proteomes" id="UP001222325"/>
    </source>
</evidence>
<accession>A0AAD6TV78</accession>
<proteinExistence type="predicted"/>
<organism evidence="3 4">
    <name type="scientific">Mycena belliarum</name>
    <dbReference type="NCBI Taxonomy" id="1033014"/>
    <lineage>
        <taxon>Eukaryota</taxon>
        <taxon>Fungi</taxon>
        <taxon>Dikarya</taxon>
        <taxon>Basidiomycota</taxon>
        <taxon>Agaricomycotina</taxon>
        <taxon>Agaricomycetes</taxon>
        <taxon>Agaricomycetidae</taxon>
        <taxon>Agaricales</taxon>
        <taxon>Marasmiineae</taxon>
        <taxon>Mycenaceae</taxon>
        <taxon>Mycena</taxon>
    </lineage>
</organism>
<dbReference type="EMBL" id="JARJCN010000065">
    <property type="protein sequence ID" value="KAJ7078576.1"/>
    <property type="molecule type" value="Genomic_DNA"/>
</dbReference>
<sequence>MAIANRDGGGRALNKSNGAQIPLLLRRPLKPGRPRNQIHQLSTRLSYTSAQIALTSSSAFIASARVPRASLSGTPSHSRQTHAATVTALRLPPFLPPPRRLGHAAHSPAVPAPPHAARTAASANSRSVMPVRLAVPSRARRTPAQTRIASLAPSPGSASNALASCRRHPISTKQPRSLRLRAPHAAFPVPTPCDAAQQQHQSSVHTRFARPRLRVHRIYRCDARDCTAPRCLEQRAPPQRRPLAASRTLRAQGVKADR</sequence>